<accession>A0A813L6C2</accession>
<organism evidence="1 2">
    <name type="scientific">Polarella glacialis</name>
    <name type="common">Dinoflagellate</name>
    <dbReference type="NCBI Taxonomy" id="89957"/>
    <lineage>
        <taxon>Eukaryota</taxon>
        <taxon>Sar</taxon>
        <taxon>Alveolata</taxon>
        <taxon>Dinophyceae</taxon>
        <taxon>Suessiales</taxon>
        <taxon>Suessiaceae</taxon>
        <taxon>Polarella</taxon>
    </lineage>
</organism>
<comment type="caution">
    <text evidence="1">The sequence shown here is derived from an EMBL/GenBank/DDBJ whole genome shotgun (WGS) entry which is preliminary data.</text>
</comment>
<sequence>GLRLETVSSVQELWEIYAFASRQIVQEVPSMLLERNFLVSLALQLAAFPSVYSSWEQYESCAVEELSLGPTGTVLGPLPRDAPQSFPAGSEQQVVLECGKMIDNYGLSLIARGGVSGSSEEIAGVATLRVKRLPEGCHVDDDLEQ</sequence>
<dbReference type="Proteomes" id="UP000626109">
    <property type="component" value="Unassembled WGS sequence"/>
</dbReference>
<evidence type="ECO:0000313" key="2">
    <source>
        <dbReference type="Proteomes" id="UP000626109"/>
    </source>
</evidence>
<feature type="non-terminal residue" evidence="1">
    <location>
        <position position="1"/>
    </location>
</feature>
<dbReference type="EMBL" id="CAJNNW010033774">
    <property type="protein sequence ID" value="CAE8720316.1"/>
    <property type="molecule type" value="Genomic_DNA"/>
</dbReference>
<evidence type="ECO:0000313" key="1">
    <source>
        <dbReference type="EMBL" id="CAE8720316.1"/>
    </source>
</evidence>
<protein>
    <submittedName>
        <fullName evidence="1">Uncharacterized protein</fullName>
    </submittedName>
</protein>
<feature type="non-terminal residue" evidence="1">
    <location>
        <position position="145"/>
    </location>
</feature>
<proteinExistence type="predicted"/>
<reference evidence="1" key="1">
    <citation type="submission" date="2021-02" db="EMBL/GenBank/DDBJ databases">
        <authorList>
            <person name="Dougan E. K."/>
            <person name="Rhodes N."/>
            <person name="Thang M."/>
            <person name="Chan C."/>
        </authorList>
    </citation>
    <scope>NUCLEOTIDE SEQUENCE</scope>
</reference>
<gene>
    <name evidence="1" type="ORF">PGLA2088_LOCUS41243</name>
</gene>
<name>A0A813L6C2_POLGL</name>
<dbReference type="AlphaFoldDB" id="A0A813L6C2"/>